<dbReference type="Proteomes" id="UP000645828">
    <property type="component" value="Unassembled WGS sequence"/>
</dbReference>
<dbReference type="Pfam" id="PF01154">
    <property type="entry name" value="HMG_CoA_synt_N"/>
    <property type="match status" value="1"/>
</dbReference>
<dbReference type="InterPro" id="IPR013746">
    <property type="entry name" value="HMG_CoA_synt_C_dom"/>
</dbReference>
<dbReference type="GO" id="GO:0006084">
    <property type="term" value="P:acetyl-CoA metabolic process"/>
    <property type="evidence" value="ECO:0007669"/>
    <property type="project" value="InterPro"/>
</dbReference>
<feature type="domain" description="Hydroxymethylglutaryl-coenzyme A synthase N-terminal" evidence="5">
    <location>
        <begin position="13"/>
        <end position="171"/>
    </location>
</feature>
<evidence type="ECO:0000256" key="2">
    <source>
        <dbReference type="ARBA" id="ARBA00022548"/>
    </source>
</evidence>
<keyword evidence="8" id="KW-1185">Reference proteome</keyword>
<dbReference type="Gene3D" id="3.40.47.10">
    <property type="match status" value="2"/>
</dbReference>
<dbReference type="GO" id="GO:0004421">
    <property type="term" value="F:hydroxymethylglutaryl-CoA synthase activity"/>
    <property type="evidence" value="ECO:0007669"/>
    <property type="project" value="InterPro"/>
</dbReference>
<dbReference type="GO" id="GO:0008203">
    <property type="term" value="P:cholesterol metabolic process"/>
    <property type="evidence" value="ECO:0007669"/>
    <property type="project" value="UniProtKB-KW"/>
</dbReference>
<dbReference type="InterPro" id="IPR016039">
    <property type="entry name" value="Thiolase-like"/>
</dbReference>
<dbReference type="PANTHER" id="PTHR43323">
    <property type="entry name" value="3-HYDROXY-3-METHYLGLUTARYL COENZYME A SYNTHASE"/>
    <property type="match status" value="1"/>
</dbReference>
<dbReference type="PANTHER" id="PTHR43323:SF4">
    <property type="entry name" value="HYDROXYMETHYLGLUTARYL-COA SYNTHASE, CYTOPLASMIC"/>
    <property type="match status" value="1"/>
</dbReference>
<name>A0A812A0G4_NYCPR</name>
<keyword evidence="2" id="KW-0753">Steroid metabolism</keyword>
<comment type="similarity">
    <text evidence="1">Belongs to the thiolase-like superfamily. HMG-CoA synthase family.</text>
</comment>
<keyword evidence="2" id="KW-1207">Sterol metabolism</keyword>
<feature type="domain" description="Hydroxymethylglutaryl-coenzyme A synthase C-terminal" evidence="6">
    <location>
        <begin position="238"/>
        <end position="394"/>
    </location>
</feature>
<protein>
    <submittedName>
        <fullName evidence="7">(raccoon dog) hypothetical protein</fullName>
    </submittedName>
</protein>
<dbReference type="AlphaFoldDB" id="A0A812A0G4"/>
<organism evidence="7 8">
    <name type="scientific">Nyctereutes procyonoides</name>
    <name type="common">Raccoon dog</name>
    <name type="synonym">Canis procyonoides</name>
    <dbReference type="NCBI Taxonomy" id="34880"/>
    <lineage>
        <taxon>Eukaryota</taxon>
        <taxon>Metazoa</taxon>
        <taxon>Chordata</taxon>
        <taxon>Craniata</taxon>
        <taxon>Vertebrata</taxon>
        <taxon>Euteleostomi</taxon>
        <taxon>Mammalia</taxon>
        <taxon>Eutheria</taxon>
        <taxon>Laurasiatheria</taxon>
        <taxon>Carnivora</taxon>
        <taxon>Caniformia</taxon>
        <taxon>Canidae</taxon>
        <taxon>Nyctereutes</taxon>
    </lineage>
</organism>
<evidence type="ECO:0000259" key="5">
    <source>
        <dbReference type="Pfam" id="PF01154"/>
    </source>
</evidence>
<evidence type="ECO:0000259" key="6">
    <source>
        <dbReference type="Pfam" id="PF08540"/>
    </source>
</evidence>
<evidence type="ECO:0000256" key="4">
    <source>
        <dbReference type="SAM" id="MobiDB-lite"/>
    </source>
</evidence>
<feature type="region of interest" description="Disordered" evidence="4">
    <location>
        <begin position="414"/>
        <end position="446"/>
    </location>
</feature>
<keyword evidence="2" id="KW-0443">Lipid metabolism</keyword>
<dbReference type="InterPro" id="IPR013528">
    <property type="entry name" value="HMG_CoA_synth_N"/>
</dbReference>
<dbReference type="SUPFAM" id="SSF53901">
    <property type="entry name" value="Thiolase-like"/>
    <property type="match status" value="2"/>
</dbReference>
<dbReference type="CDD" id="cd00827">
    <property type="entry name" value="init_cond_enzymes"/>
    <property type="match status" value="1"/>
</dbReference>
<sequence>MPGPLPLNAEACWPKDVGIAALEIYFPSQFVDQAELEKYDGVDAGKYIIGMGQAKMGFCADREDINSLCLTVFRILWRDSILYHCIGHLEVGTETIIDKSKSVKTNLMQLFEESGNTDIEGIDTTNAYYGSTAAVVNGYALVVAGDIAVYATGNSRPTGEVRSVALLIGANPDMLSEYPIVDGKLSIQWYFGALDRCYSGNDKDFTLKDFGFMIFHSPYCKLVQKSLAQILLNDILNDQNRDKNSINSGLEAFGDKTKASLLVSNQKGNMYTSSVYGSLASVLAQYSPQELAGKRIGVFSYGSGLAATLYSLGVMQDATPGSGLDKITASLCDLKSRLDSRTYVEPDVFAENMKLREHTHHLMNYIPQSSIDSLFEGTWYLVRVDEKHRRTYAQSPSPSDDTLGEGVGLIHSSAATEHISSPAKKVPRLPATAAEPEAAVFSNGEH</sequence>
<dbReference type="EMBL" id="CAJHUB010000788">
    <property type="protein sequence ID" value="CAD7694118.1"/>
    <property type="molecule type" value="Genomic_DNA"/>
</dbReference>
<gene>
    <name evidence="7" type="ORF">NYPRO_LOCUS26910</name>
</gene>
<keyword evidence="3" id="KW-0808">Transferase</keyword>
<comment type="caution">
    <text evidence="7">The sequence shown here is derived from an EMBL/GenBank/DDBJ whole genome shotgun (WGS) entry which is preliminary data.</text>
</comment>
<evidence type="ECO:0000313" key="7">
    <source>
        <dbReference type="EMBL" id="CAD7694118.1"/>
    </source>
</evidence>
<evidence type="ECO:0000256" key="1">
    <source>
        <dbReference type="ARBA" id="ARBA00007061"/>
    </source>
</evidence>
<dbReference type="Pfam" id="PF08540">
    <property type="entry name" value="HMG_CoA_synt_C"/>
    <property type="match status" value="1"/>
</dbReference>
<accession>A0A812A0G4</accession>
<proteinExistence type="inferred from homology"/>
<dbReference type="GO" id="GO:0010142">
    <property type="term" value="P:farnesyl diphosphate biosynthetic process, mevalonate pathway"/>
    <property type="evidence" value="ECO:0007669"/>
    <property type="project" value="InterPro"/>
</dbReference>
<evidence type="ECO:0000256" key="3">
    <source>
        <dbReference type="ARBA" id="ARBA00022679"/>
    </source>
</evidence>
<evidence type="ECO:0000313" key="8">
    <source>
        <dbReference type="Proteomes" id="UP000645828"/>
    </source>
</evidence>
<keyword evidence="2" id="KW-0153">Cholesterol metabolism</keyword>
<reference evidence="7" key="1">
    <citation type="submission" date="2020-12" db="EMBL/GenBank/DDBJ databases">
        <authorList>
            <consortium name="Molecular Ecology Group"/>
        </authorList>
    </citation>
    <scope>NUCLEOTIDE SEQUENCE</scope>
    <source>
        <strain evidence="7">TBG_1078</strain>
    </source>
</reference>